<name>A0A3S3U0W3_9FLAO</name>
<dbReference type="Proteomes" id="UP000287527">
    <property type="component" value="Unassembled WGS sequence"/>
</dbReference>
<sequence>MRALYLLLPLLFLAIGCNSALSDKAPETFTTASDKGLVIGTITFESDMPKNDIYRFFYEASSGDKKFNKRNAGKIMFKARNQKNERGYSGDFNNKQTYLFVIEREPGNYAFTQYNYLDHIGPTGMVNFSKPFSIPFEIKKGEIAYIGELSFNDLAEIGTPKLVIYDHFDRDLAEFKKKFQNIDWNRTTNKTVKNGNNGGGIVDFR</sequence>
<evidence type="ECO:0008006" key="4">
    <source>
        <dbReference type="Google" id="ProtNLM"/>
    </source>
</evidence>
<evidence type="ECO:0000313" key="2">
    <source>
        <dbReference type="EMBL" id="RWX00810.1"/>
    </source>
</evidence>
<feature type="chain" id="PRO_5018720798" description="Lipoprotein" evidence="1">
    <location>
        <begin position="21"/>
        <end position="205"/>
    </location>
</feature>
<dbReference type="RefSeq" id="WP_128389293.1">
    <property type="nucleotide sequence ID" value="NZ_SBII01000004.1"/>
</dbReference>
<dbReference type="EMBL" id="SBII01000004">
    <property type="protein sequence ID" value="RWX00810.1"/>
    <property type="molecule type" value="Genomic_DNA"/>
</dbReference>
<keyword evidence="1" id="KW-0732">Signal</keyword>
<organism evidence="2 3">
    <name type="scientific">Flavobacterium cerinum</name>
    <dbReference type="NCBI Taxonomy" id="2502784"/>
    <lineage>
        <taxon>Bacteria</taxon>
        <taxon>Pseudomonadati</taxon>
        <taxon>Bacteroidota</taxon>
        <taxon>Flavobacteriia</taxon>
        <taxon>Flavobacteriales</taxon>
        <taxon>Flavobacteriaceae</taxon>
        <taxon>Flavobacterium</taxon>
    </lineage>
</organism>
<dbReference type="AlphaFoldDB" id="A0A3S3U0W3"/>
<comment type="caution">
    <text evidence="2">The sequence shown here is derived from an EMBL/GenBank/DDBJ whole genome shotgun (WGS) entry which is preliminary data.</text>
</comment>
<evidence type="ECO:0000256" key="1">
    <source>
        <dbReference type="SAM" id="SignalP"/>
    </source>
</evidence>
<protein>
    <recommendedName>
        <fullName evidence="4">Lipoprotein</fullName>
    </recommendedName>
</protein>
<feature type="signal peptide" evidence="1">
    <location>
        <begin position="1"/>
        <end position="20"/>
    </location>
</feature>
<dbReference type="OrthoDB" id="1425333at2"/>
<keyword evidence="3" id="KW-1185">Reference proteome</keyword>
<proteinExistence type="predicted"/>
<evidence type="ECO:0000313" key="3">
    <source>
        <dbReference type="Proteomes" id="UP000287527"/>
    </source>
</evidence>
<dbReference type="PROSITE" id="PS51257">
    <property type="entry name" value="PROKAR_LIPOPROTEIN"/>
    <property type="match status" value="1"/>
</dbReference>
<accession>A0A3S3U0W3</accession>
<gene>
    <name evidence="2" type="ORF">EPI11_07255</name>
</gene>
<reference evidence="2 3" key="1">
    <citation type="submission" date="2019-01" db="EMBL/GenBank/DDBJ databases">
        <title>Flavobacterium sp. nov.,isolated from freshwater.</title>
        <authorList>
            <person name="Zhang R."/>
            <person name="Du Z.-J."/>
        </authorList>
    </citation>
    <scope>NUCLEOTIDE SEQUENCE [LARGE SCALE GENOMIC DNA]</scope>
    <source>
        <strain evidence="2 3">1E403</strain>
    </source>
</reference>